<comment type="caution">
    <text evidence="3">The sequence shown here is derived from an EMBL/GenBank/DDBJ whole genome shotgun (WGS) entry which is preliminary data.</text>
</comment>
<evidence type="ECO:0000256" key="2">
    <source>
        <dbReference type="SAM" id="Phobius"/>
    </source>
</evidence>
<dbReference type="AlphaFoldDB" id="A0A9Q1GSC4"/>
<protein>
    <recommendedName>
        <fullName evidence="5">Reverse transcriptase domain-containing protein</fullName>
    </recommendedName>
</protein>
<keyword evidence="2" id="KW-1133">Transmembrane helix</keyword>
<dbReference type="InterPro" id="IPR021109">
    <property type="entry name" value="Peptidase_aspartic_dom_sf"/>
</dbReference>
<feature type="region of interest" description="Disordered" evidence="1">
    <location>
        <begin position="17"/>
        <end position="95"/>
    </location>
</feature>
<dbReference type="Gene3D" id="2.40.70.10">
    <property type="entry name" value="Acid Proteases"/>
    <property type="match status" value="1"/>
</dbReference>
<evidence type="ECO:0008006" key="5">
    <source>
        <dbReference type="Google" id="ProtNLM"/>
    </source>
</evidence>
<dbReference type="OrthoDB" id="1748369at2759"/>
<reference evidence="3" key="1">
    <citation type="submission" date="2022-04" db="EMBL/GenBank/DDBJ databases">
        <title>Carnegiea gigantea Genome sequencing and assembly v2.</title>
        <authorList>
            <person name="Copetti D."/>
            <person name="Sanderson M.J."/>
            <person name="Burquez A."/>
            <person name="Wojciechowski M.F."/>
        </authorList>
    </citation>
    <scope>NUCLEOTIDE SEQUENCE</scope>
    <source>
        <strain evidence="3">SGP5-SGP5p</strain>
        <tissue evidence="3">Aerial part</tissue>
    </source>
</reference>
<dbReference type="CDD" id="cd00303">
    <property type="entry name" value="retropepsin_like"/>
    <property type="match status" value="1"/>
</dbReference>
<feature type="transmembrane region" description="Helical" evidence="2">
    <location>
        <begin position="393"/>
        <end position="415"/>
    </location>
</feature>
<feature type="compositionally biased region" description="Basic and acidic residues" evidence="1">
    <location>
        <begin position="19"/>
        <end position="32"/>
    </location>
</feature>
<organism evidence="3 4">
    <name type="scientific">Carnegiea gigantea</name>
    <dbReference type="NCBI Taxonomy" id="171969"/>
    <lineage>
        <taxon>Eukaryota</taxon>
        <taxon>Viridiplantae</taxon>
        <taxon>Streptophyta</taxon>
        <taxon>Embryophyta</taxon>
        <taxon>Tracheophyta</taxon>
        <taxon>Spermatophyta</taxon>
        <taxon>Magnoliopsida</taxon>
        <taxon>eudicotyledons</taxon>
        <taxon>Gunneridae</taxon>
        <taxon>Pentapetalae</taxon>
        <taxon>Caryophyllales</taxon>
        <taxon>Cactineae</taxon>
        <taxon>Cactaceae</taxon>
        <taxon>Cactoideae</taxon>
        <taxon>Echinocereeae</taxon>
        <taxon>Carnegiea</taxon>
    </lineage>
</organism>
<evidence type="ECO:0000313" key="3">
    <source>
        <dbReference type="EMBL" id="KAJ8425248.1"/>
    </source>
</evidence>
<keyword evidence="2" id="KW-0812">Transmembrane</keyword>
<dbReference type="PANTHER" id="PTHR33240">
    <property type="entry name" value="OS08G0508500 PROTEIN"/>
    <property type="match status" value="1"/>
</dbReference>
<evidence type="ECO:0000256" key="1">
    <source>
        <dbReference type="SAM" id="MobiDB-lite"/>
    </source>
</evidence>
<keyword evidence="2" id="KW-0472">Membrane</keyword>
<sequence>MPTTGCEPLYWHNPMALHHHSDGTKEAAHPDRNGQSQGENRDQSIGPPPKPGTVSKVNHDLNNVCDALPTNHVHPYGGEGASHAEKAPPMTSALKPHSTRKYCEFHEQHRHTTVECRELRKALHELVNKGQIDCFLKKGPHFLQKKRKPARPDPRDKECSNELVATITGGYVEGLHLESLALRSPVLMAEQGSRVIIPKMVFGGGEDTLFTSLQNDPLVVKMKVASAIARRILIDTASSVDIITWDCLKKLKYLRREIIPLVHPVLGFRGQEVNPTGMIRLPLRFGDKTKAKNLEVDFLVVDVPTTYNIILGRPTLHKARKKKKRIKSNWGSYTSNVWILIIITVSMCLVLMTFTIRSHSPTIKGRGLLVTQVIFVSCWWDEIHQLRVLSLSWGLTTILYVLNVCLKVALLVGSIKGQDHQEFPKELRTVLMAPAVALLLSLGHFLNSCHGLGLALERASSRRHYRSPFSASKASFSIFTFSRRRLYLAVDSPDF</sequence>
<evidence type="ECO:0000313" key="4">
    <source>
        <dbReference type="Proteomes" id="UP001153076"/>
    </source>
</evidence>
<gene>
    <name evidence="3" type="ORF">Cgig2_015855</name>
</gene>
<dbReference type="EMBL" id="JAKOGI010001509">
    <property type="protein sequence ID" value="KAJ8425248.1"/>
    <property type="molecule type" value="Genomic_DNA"/>
</dbReference>
<accession>A0A9Q1GSC4</accession>
<name>A0A9Q1GSC4_9CARY</name>
<feature type="transmembrane region" description="Helical" evidence="2">
    <location>
        <begin position="435"/>
        <end position="456"/>
    </location>
</feature>
<dbReference type="Proteomes" id="UP001153076">
    <property type="component" value="Unassembled WGS sequence"/>
</dbReference>
<feature type="transmembrane region" description="Helical" evidence="2">
    <location>
        <begin position="337"/>
        <end position="356"/>
    </location>
</feature>
<dbReference type="SUPFAM" id="SSF50630">
    <property type="entry name" value="Acid proteases"/>
    <property type="match status" value="1"/>
</dbReference>
<proteinExistence type="predicted"/>
<keyword evidence="4" id="KW-1185">Reference proteome</keyword>
<dbReference type="PANTHER" id="PTHR33240:SF17">
    <property type="entry name" value="EUKARYOTIC PEPTIDE CHAIN RELEASE FACTOR GTP-BINDING SUBUNIT-LIKE"/>
    <property type="match status" value="1"/>
</dbReference>